<dbReference type="PANTHER" id="PTHR10039">
    <property type="entry name" value="AMELOGENIN"/>
    <property type="match status" value="1"/>
</dbReference>
<evidence type="ECO:0000313" key="3">
    <source>
        <dbReference type="EMBL" id="TFK25584.1"/>
    </source>
</evidence>
<organism evidence="3 4">
    <name type="scientific">Coprinopsis marcescibilis</name>
    <name type="common">Agaric fungus</name>
    <name type="synonym">Psathyrella marcescibilis</name>
    <dbReference type="NCBI Taxonomy" id="230819"/>
    <lineage>
        <taxon>Eukaryota</taxon>
        <taxon>Fungi</taxon>
        <taxon>Dikarya</taxon>
        <taxon>Basidiomycota</taxon>
        <taxon>Agaricomycotina</taxon>
        <taxon>Agaricomycetes</taxon>
        <taxon>Agaricomycetidae</taxon>
        <taxon>Agaricales</taxon>
        <taxon>Agaricineae</taxon>
        <taxon>Psathyrellaceae</taxon>
        <taxon>Coprinopsis</taxon>
    </lineage>
</organism>
<dbReference type="SUPFAM" id="SSF52540">
    <property type="entry name" value="P-loop containing nucleoside triphosphate hydrolases"/>
    <property type="match status" value="1"/>
</dbReference>
<gene>
    <name evidence="3" type="ORF">FA15DRAFT_668281</name>
</gene>
<accession>A0A5C3KYW9</accession>
<evidence type="ECO:0000259" key="2">
    <source>
        <dbReference type="PROSITE" id="PS50837"/>
    </source>
</evidence>
<proteinExistence type="predicted"/>
<evidence type="ECO:0000256" key="1">
    <source>
        <dbReference type="ARBA" id="ARBA00022737"/>
    </source>
</evidence>
<name>A0A5C3KYW9_COPMA</name>
<dbReference type="InterPro" id="IPR056884">
    <property type="entry name" value="NPHP3-like_N"/>
</dbReference>
<dbReference type="PANTHER" id="PTHR10039:SF17">
    <property type="entry name" value="FUNGAL STAND N-TERMINAL GOODBYE DOMAIN-CONTAINING PROTEIN-RELATED"/>
    <property type="match status" value="1"/>
</dbReference>
<dbReference type="Gene3D" id="3.40.50.300">
    <property type="entry name" value="P-loop containing nucleotide triphosphate hydrolases"/>
    <property type="match status" value="1"/>
</dbReference>
<dbReference type="PROSITE" id="PS50837">
    <property type="entry name" value="NACHT"/>
    <property type="match status" value="1"/>
</dbReference>
<dbReference type="OrthoDB" id="4760524at2759"/>
<evidence type="ECO:0000313" key="4">
    <source>
        <dbReference type="Proteomes" id="UP000307440"/>
    </source>
</evidence>
<keyword evidence="1" id="KW-0677">Repeat</keyword>
<dbReference type="EMBL" id="ML210184">
    <property type="protein sequence ID" value="TFK25584.1"/>
    <property type="molecule type" value="Genomic_DNA"/>
</dbReference>
<feature type="domain" description="NACHT" evidence="2">
    <location>
        <begin position="95"/>
        <end position="247"/>
    </location>
</feature>
<keyword evidence="4" id="KW-1185">Reference proteome</keyword>
<dbReference type="STRING" id="230819.A0A5C3KYW9"/>
<dbReference type="InterPro" id="IPR027417">
    <property type="entry name" value="P-loop_NTPase"/>
</dbReference>
<dbReference type="InterPro" id="IPR007111">
    <property type="entry name" value="NACHT_NTPase"/>
</dbReference>
<dbReference type="Proteomes" id="UP000307440">
    <property type="component" value="Unassembled WGS sequence"/>
</dbReference>
<sequence>MSVLEHATNVSINDSAITSVLNTVNANFNIAGTINNNYNSIDGIVELYKHVATSALHNSIERSQGPHCAEGTRIQLQSDVMTWLKRQADSEIEKLFLWILGAAGSGKSAIAQEIAETCARERILAATFFFSFRSVETDSYSLFIPTLAYQIALNIPSTREFIAAAFVNDVAVVRKDFDTQLDTLILQPIAKARAKSEAEWKKWPNVIVIDGLDECKVEKEQATILRALHKSLKSKDFPFRVLLACRPEEEMRIFFLEGVGKPCTAMIDLNEDYEVDPDLDIFFRASFATIRTKNRIEEAWPADESIDELIYRASGQFVYATTAIERINDPSRRPKE</sequence>
<protein>
    <recommendedName>
        <fullName evidence="2">NACHT domain-containing protein</fullName>
    </recommendedName>
</protein>
<dbReference type="Pfam" id="PF24883">
    <property type="entry name" value="NPHP3_N"/>
    <property type="match status" value="1"/>
</dbReference>
<reference evidence="3 4" key="1">
    <citation type="journal article" date="2019" name="Nat. Ecol. Evol.">
        <title>Megaphylogeny resolves global patterns of mushroom evolution.</title>
        <authorList>
            <person name="Varga T."/>
            <person name="Krizsan K."/>
            <person name="Foldi C."/>
            <person name="Dima B."/>
            <person name="Sanchez-Garcia M."/>
            <person name="Sanchez-Ramirez S."/>
            <person name="Szollosi G.J."/>
            <person name="Szarkandi J.G."/>
            <person name="Papp V."/>
            <person name="Albert L."/>
            <person name="Andreopoulos W."/>
            <person name="Angelini C."/>
            <person name="Antonin V."/>
            <person name="Barry K.W."/>
            <person name="Bougher N.L."/>
            <person name="Buchanan P."/>
            <person name="Buyck B."/>
            <person name="Bense V."/>
            <person name="Catcheside P."/>
            <person name="Chovatia M."/>
            <person name="Cooper J."/>
            <person name="Damon W."/>
            <person name="Desjardin D."/>
            <person name="Finy P."/>
            <person name="Geml J."/>
            <person name="Haridas S."/>
            <person name="Hughes K."/>
            <person name="Justo A."/>
            <person name="Karasinski D."/>
            <person name="Kautmanova I."/>
            <person name="Kiss B."/>
            <person name="Kocsube S."/>
            <person name="Kotiranta H."/>
            <person name="LaButti K.M."/>
            <person name="Lechner B.E."/>
            <person name="Liimatainen K."/>
            <person name="Lipzen A."/>
            <person name="Lukacs Z."/>
            <person name="Mihaltcheva S."/>
            <person name="Morgado L.N."/>
            <person name="Niskanen T."/>
            <person name="Noordeloos M.E."/>
            <person name="Ohm R.A."/>
            <person name="Ortiz-Santana B."/>
            <person name="Ovrebo C."/>
            <person name="Racz N."/>
            <person name="Riley R."/>
            <person name="Savchenko A."/>
            <person name="Shiryaev A."/>
            <person name="Soop K."/>
            <person name="Spirin V."/>
            <person name="Szebenyi C."/>
            <person name="Tomsovsky M."/>
            <person name="Tulloss R.E."/>
            <person name="Uehling J."/>
            <person name="Grigoriev I.V."/>
            <person name="Vagvolgyi C."/>
            <person name="Papp T."/>
            <person name="Martin F.M."/>
            <person name="Miettinen O."/>
            <person name="Hibbett D.S."/>
            <person name="Nagy L.G."/>
        </authorList>
    </citation>
    <scope>NUCLEOTIDE SEQUENCE [LARGE SCALE GENOMIC DNA]</scope>
    <source>
        <strain evidence="3 4">CBS 121175</strain>
    </source>
</reference>
<dbReference type="AlphaFoldDB" id="A0A5C3KYW9"/>